<dbReference type="InterPro" id="IPR002545">
    <property type="entry name" value="CheW-lke_dom"/>
</dbReference>
<dbReference type="Pfam" id="PF02518">
    <property type="entry name" value="HATPase_c"/>
    <property type="match status" value="1"/>
</dbReference>
<dbReference type="InterPro" id="IPR008207">
    <property type="entry name" value="Sig_transdc_His_kin_Hpt_dom"/>
</dbReference>
<feature type="domain" description="Histidine kinase" evidence="9">
    <location>
        <begin position="353"/>
        <end position="575"/>
    </location>
</feature>
<evidence type="ECO:0000256" key="7">
    <source>
        <dbReference type="PROSITE-ProRule" id="PRU00110"/>
    </source>
</evidence>
<proteinExistence type="predicted"/>
<evidence type="ECO:0000259" key="11">
    <source>
        <dbReference type="PROSITE" id="PS50851"/>
    </source>
</evidence>
<dbReference type="Gene3D" id="2.30.30.40">
    <property type="entry name" value="SH3 Domains"/>
    <property type="match status" value="1"/>
</dbReference>
<feature type="modified residue" description="4-aspartylphosphate" evidence="8">
    <location>
        <position position="785"/>
    </location>
</feature>
<dbReference type="InterPro" id="IPR005467">
    <property type="entry name" value="His_kinase_dom"/>
</dbReference>
<evidence type="ECO:0000259" key="12">
    <source>
        <dbReference type="PROSITE" id="PS50894"/>
    </source>
</evidence>
<dbReference type="Pfam" id="PF01627">
    <property type="entry name" value="Hpt"/>
    <property type="match status" value="2"/>
</dbReference>
<dbReference type="PRINTS" id="PR00344">
    <property type="entry name" value="BCTRLSENSOR"/>
</dbReference>
<dbReference type="InterPro" id="IPR003594">
    <property type="entry name" value="HATPase_dom"/>
</dbReference>
<dbReference type="GO" id="GO:0006935">
    <property type="term" value="P:chemotaxis"/>
    <property type="evidence" value="ECO:0007669"/>
    <property type="project" value="InterPro"/>
</dbReference>
<keyword evidence="3 8" id="KW-0597">Phosphoprotein</keyword>
<dbReference type="Pfam" id="PF00072">
    <property type="entry name" value="Response_reg"/>
    <property type="match status" value="1"/>
</dbReference>
<dbReference type="InterPro" id="IPR036061">
    <property type="entry name" value="CheW-like_dom_sf"/>
</dbReference>
<keyword evidence="5 13" id="KW-0418">Kinase</keyword>
<evidence type="ECO:0000256" key="1">
    <source>
        <dbReference type="ARBA" id="ARBA00000085"/>
    </source>
</evidence>
<dbReference type="PANTHER" id="PTHR43395:SF1">
    <property type="entry name" value="CHEMOTAXIS PROTEIN CHEA"/>
    <property type="match status" value="1"/>
</dbReference>
<dbReference type="SUPFAM" id="SSF47226">
    <property type="entry name" value="Histidine-containing phosphotransfer domain, HPT domain"/>
    <property type="match status" value="2"/>
</dbReference>
<evidence type="ECO:0000256" key="2">
    <source>
        <dbReference type="ARBA" id="ARBA00012438"/>
    </source>
</evidence>
<feature type="modified residue" description="Phosphohistidine" evidence="7">
    <location>
        <position position="47"/>
    </location>
</feature>
<dbReference type="Gene3D" id="3.30.565.10">
    <property type="entry name" value="Histidine kinase-like ATPase, C-terminal domain"/>
    <property type="match status" value="1"/>
</dbReference>
<dbReference type="InterPro" id="IPR004358">
    <property type="entry name" value="Sig_transdc_His_kin-like_C"/>
</dbReference>
<dbReference type="PROSITE" id="PS50109">
    <property type="entry name" value="HIS_KIN"/>
    <property type="match status" value="1"/>
</dbReference>
<protein>
    <recommendedName>
        <fullName evidence="2">histidine kinase</fullName>
        <ecNumber evidence="2">2.7.13.3</ecNumber>
    </recommendedName>
</protein>
<dbReference type="SMART" id="SM00260">
    <property type="entry name" value="CheW"/>
    <property type="match status" value="1"/>
</dbReference>
<dbReference type="InterPro" id="IPR036890">
    <property type="entry name" value="HATPase_C_sf"/>
</dbReference>
<dbReference type="PANTHER" id="PTHR43395">
    <property type="entry name" value="SENSOR HISTIDINE KINASE CHEA"/>
    <property type="match status" value="1"/>
</dbReference>
<dbReference type="FunFam" id="3.30.565.10:FF:000016">
    <property type="entry name" value="Chemotaxis protein CheA, putative"/>
    <property type="match status" value="1"/>
</dbReference>
<dbReference type="CDD" id="cd16916">
    <property type="entry name" value="HATPase_CheA-like"/>
    <property type="match status" value="1"/>
</dbReference>
<dbReference type="Gene3D" id="1.10.287.560">
    <property type="entry name" value="Histidine kinase CheA-like, homodimeric domain"/>
    <property type="match status" value="1"/>
</dbReference>
<evidence type="ECO:0000256" key="8">
    <source>
        <dbReference type="PROSITE-ProRule" id="PRU00169"/>
    </source>
</evidence>
<dbReference type="Proteomes" id="UP000767446">
    <property type="component" value="Unassembled WGS sequence"/>
</dbReference>
<dbReference type="PROSITE" id="PS50894">
    <property type="entry name" value="HPT"/>
    <property type="match status" value="2"/>
</dbReference>
<dbReference type="InterPro" id="IPR004105">
    <property type="entry name" value="CheA-like_dim"/>
</dbReference>
<dbReference type="InterPro" id="IPR051315">
    <property type="entry name" value="Bact_Chemotaxis_CheA"/>
</dbReference>
<dbReference type="CDD" id="cd00088">
    <property type="entry name" value="HPT"/>
    <property type="match status" value="2"/>
</dbReference>
<evidence type="ECO:0000313" key="13">
    <source>
        <dbReference type="EMBL" id="MBR8827360.1"/>
    </source>
</evidence>
<feature type="domain" description="Response regulatory" evidence="10">
    <location>
        <begin position="736"/>
        <end position="852"/>
    </location>
</feature>
<feature type="domain" description="HPt" evidence="12">
    <location>
        <begin position="1"/>
        <end position="104"/>
    </location>
</feature>
<dbReference type="SUPFAM" id="SSF52172">
    <property type="entry name" value="CheY-like"/>
    <property type="match status" value="1"/>
</dbReference>
<dbReference type="EC" id="2.7.13.3" evidence="2"/>
<keyword evidence="6" id="KW-0902">Two-component regulatory system</keyword>
<dbReference type="Pfam" id="PF01584">
    <property type="entry name" value="CheW"/>
    <property type="match status" value="1"/>
</dbReference>
<evidence type="ECO:0000256" key="6">
    <source>
        <dbReference type="ARBA" id="ARBA00023012"/>
    </source>
</evidence>
<dbReference type="InterPro" id="IPR036641">
    <property type="entry name" value="HPT_dom_sf"/>
</dbReference>
<dbReference type="GO" id="GO:0005737">
    <property type="term" value="C:cytoplasm"/>
    <property type="evidence" value="ECO:0007669"/>
    <property type="project" value="InterPro"/>
</dbReference>
<dbReference type="Gene3D" id="3.40.50.2300">
    <property type="match status" value="1"/>
</dbReference>
<evidence type="ECO:0000259" key="9">
    <source>
        <dbReference type="PROSITE" id="PS50109"/>
    </source>
</evidence>
<keyword evidence="4" id="KW-0808">Transferase</keyword>
<dbReference type="InterPro" id="IPR037006">
    <property type="entry name" value="CheA-like_homodim_sf"/>
</dbReference>
<dbReference type="GO" id="GO:0000155">
    <property type="term" value="F:phosphorelay sensor kinase activity"/>
    <property type="evidence" value="ECO:0007669"/>
    <property type="project" value="InterPro"/>
</dbReference>
<evidence type="ECO:0000256" key="5">
    <source>
        <dbReference type="ARBA" id="ARBA00022777"/>
    </source>
</evidence>
<reference evidence="13" key="1">
    <citation type="submission" date="2021-02" db="EMBL/GenBank/DDBJ databases">
        <title>Metagenome analyses of Stigonema ocellatum DSM 106950, Chlorogloea purpurea SAG 13.99 and Gomphosphaeria aponina DSM 107014.</title>
        <authorList>
            <person name="Marter P."/>
            <person name="Huang S."/>
        </authorList>
    </citation>
    <scope>NUCLEOTIDE SEQUENCE</scope>
    <source>
        <strain evidence="13">JP213</strain>
    </source>
</reference>
<dbReference type="PROSITE" id="PS50110">
    <property type="entry name" value="RESPONSE_REGULATORY"/>
    <property type="match status" value="1"/>
</dbReference>
<dbReference type="EMBL" id="JADQBC010000028">
    <property type="protein sequence ID" value="MBR8827360.1"/>
    <property type="molecule type" value="Genomic_DNA"/>
</dbReference>
<name>A0A941GPV0_9CHRO</name>
<dbReference type="InterPro" id="IPR011006">
    <property type="entry name" value="CheY-like_superfamily"/>
</dbReference>
<evidence type="ECO:0000256" key="3">
    <source>
        <dbReference type="ARBA" id="ARBA00022553"/>
    </source>
</evidence>
<dbReference type="AlphaFoldDB" id="A0A941GPV0"/>
<dbReference type="SMART" id="SM00073">
    <property type="entry name" value="HPT"/>
    <property type="match status" value="2"/>
</dbReference>
<dbReference type="Gene3D" id="1.20.120.160">
    <property type="entry name" value="HPT domain"/>
    <property type="match status" value="2"/>
</dbReference>
<dbReference type="SUPFAM" id="SSF50341">
    <property type="entry name" value="CheW-like"/>
    <property type="match status" value="1"/>
</dbReference>
<feature type="modified residue" description="Phosphohistidine" evidence="7">
    <location>
        <position position="189"/>
    </location>
</feature>
<organism evidence="13 14">
    <name type="scientific">Gomphosphaeria aponina SAG 52.96 = DSM 107014</name>
    <dbReference type="NCBI Taxonomy" id="1521640"/>
    <lineage>
        <taxon>Bacteria</taxon>
        <taxon>Bacillati</taxon>
        <taxon>Cyanobacteriota</taxon>
        <taxon>Cyanophyceae</taxon>
        <taxon>Oscillatoriophycideae</taxon>
        <taxon>Chroococcales</taxon>
        <taxon>Gomphosphaeriaceae</taxon>
        <taxon>Gomphosphaeria</taxon>
    </lineage>
</organism>
<evidence type="ECO:0000313" key="14">
    <source>
        <dbReference type="Proteomes" id="UP000767446"/>
    </source>
</evidence>
<dbReference type="Pfam" id="PF02895">
    <property type="entry name" value="H-kinase_dim"/>
    <property type="match status" value="1"/>
</dbReference>
<comment type="caution">
    <text evidence="13">The sequence shown here is derived from an EMBL/GenBank/DDBJ whole genome shotgun (WGS) entry which is preliminary data.</text>
</comment>
<dbReference type="SMART" id="SM00387">
    <property type="entry name" value="HATPase_c"/>
    <property type="match status" value="1"/>
</dbReference>
<comment type="catalytic activity">
    <reaction evidence="1">
        <text>ATP + protein L-histidine = ADP + protein N-phospho-L-histidine.</text>
        <dbReference type="EC" id="2.7.13.3"/>
    </reaction>
</comment>
<gene>
    <name evidence="13" type="ORF">DSM107014_05550</name>
</gene>
<sequence length="853" mass="95571">MIEDEELREIYKTSSEEHLQVLEAGLLGLEKNPEAINKIEELLREAHSLKGDSRIVGVESVEQIAHGIEDILKSIENQEITFTSAISDRLYGALDAMKLLVKAAVTGNPSGVELSKILASLQVRESEAPAPLKEEKIVPVIKIIEDEELREIYKTSCEEHLEKLEAGLLHLEKHPDDLERLEELMREAHSLKGDSRITEVESVEQLAQAVEDIFRSITKQELELTAKLSDRLDQVFNGMKKLVEEAVTGNPPQVNVSEMLTELRGEKFNVLSKKPAVEHKQQKNLVKTPESTHHIDTIRIQTRELDALMTQAGELTVTKIRIGHFASEMETAASLWEDWKNNRQQDQTISSEEKLEKLLSQLKNTAQENSARLDLISGELESKIRTLRLLPLATVFNLFPRMVRDLAKEEGKEVELIIEGGETTADKQILEEIKDPLMHMVRNAIDHGIETPEEREKLGKQRQATLRLRGYQIGNKIHIEVIDDGRGLEIEKIKQTALMRGICRPEELETMTESQLHHLIFVPGFSTKNFITEVSGRGVGLDVVRTNVERLKGNIEIESVFTQGCTFRIKLGTTLATANVLLVEVEGIVHALPLEVVQSNLLIKPEQIFTIEGRQTISLNNQAISVANLAELLQLSPMNGNKNKRSVRPCVLLNVGEEQLGVFVERVLDIQDVVIKPQSKLLKRVRNVSGATILGTGEVCMILNPQDLLASVHNGKNTTNFFERRITETEEKTKPVVLLADDSIAVRTQEKRILDGAGYEVITAVDGLDALNKLKTRDFDAVISDIQMPNLDGFLLTAKIRQHPEYNELPVILVTSLSSDEDKRKGVEVGANAYIVKGNFNQDILLETLGRLV</sequence>
<dbReference type="InterPro" id="IPR001789">
    <property type="entry name" value="Sig_transdc_resp-reg_receiver"/>
</dbReference>
<dbReference type="SUPFAM" id="SSF55874">
    <property type="entry name" value="ATPase domain of HSP90 chaperone/DNA topoisomerase II/histidine kinase"/>
    <property type="match status" value="1"/>
</dbReference>
<feature type="domain" description="CheW-like" evidence="11">
    <location>
        <begin position="577"/>
        <end position="714"/>
    </location>
</feature>
<dbReference type="SMART" id="SM01231">
    <property type="entry name" value="H-kinase_dim"/>
    <property type="match status" value="1"/>
</dbReference>
<accession>A0A941GPV0</accession>
<dbReference type="PROSITE" id="PS50851">
    <property type="entry name" value="CHEW"/>
    <property type="match status" value="1"/>
</dbReference>
<dbReference type="SMART" id="SM00448">
    <property type="entry name" value="REC"/>
    <property type="match status" value="1"/>
</dbReference>
<evidence type="ECO:0000256" key="4">
    <source>
        <dbReference type="ARBA" id="ARBA00022679"/>
    </source>
</evidence>
<feature type="domain" description="HPt" evidence="12">
    <location>
        <begin position="142"/>
        <end position="246"/>
    </location>
</feature>
<evidence type="ECO:0000259" key="10">
    <source>
        <dbReference type="PROSITE" id="PS50110"/>
    </source>
</evidence>